<dbReference type="PANTHER" id="PTHR30026:SF20">
    <property type="entry name" value="OUTER MEMBRANE PROTEIN TOLC"/>
    <property type="match status" value="1"/>
</dbReference>
<evidence type="ECO:0000256" key="9">
    <source>
        <dbReference type="SAM" id="Phobius"/>
    </source>
</evidence>
<comment type="similarity">
    <text evidence="2">Belongs to the outer membrane factor (OMF) (TC 1.B.17) family.</text>
</comment>
<dbReference type="PANTHER" id="PTHR30026">
    <property type="entry name" value="OUTER MEMBRANE PROTEIN TOLC"/>
    <property type="match status" value="1"/>
</dbReference>
<keyword evidence="5 9" id="KW-0812">Transmembrane</keyword>
<accession>A0A285X3M0</accession>
<dbReference type="SUPFAM" id="SSF56954">
    <property type="entry name" value="Outer membrane efflux proteins (OEP)"/>
    <property type="match status" value="1"/>
</dbReference>
<feature type="transmembrane region" description="Helical" evidence="9">
    <location>
        <begin position="12"/>
        <end position="29"/>
    </location>
</feature>
<feature type="coiled-coil region" evidence="8">
    <location>
        <begin position="367"/>
        <end position="457"/>
    </location>
</feature>
<dbReference type="GO" id="GO:0015562">
    <property type="term" value="F:efflux transmembrane transporter activity"/>
    <property type="evidence" value="ECO:0007669"/>
    <property type="project" value="InterPro"/>
</dbReference>
<organism evidence="10 11">
    <name type="scientific">Salinimicrobium sediminis</name>
    <dbReference type="NCBI Taxonomy" id="1343891"/>
    <lineage>
        <taxon>Bacteria</taxon>
        <taxon>Pseudomonadati</taxon>
        <taxon>Bacteroidota</taxon>
        <taxon>Flavobacteriia</taxon>
        <taxon>Flavobacteriales</taxon>
        <taxon>Flavobacteriaceae</taxon>
        <taxon>Salinimicrobium</taxon>
    </lineage>
</organism>
<keyword evidence="7" id="KW-0998">Cell outer membrane</keyword>
<proteinExistence type="inferred from homology"/>
<evidence type="ECO:0000256" key="6">
    <source>
        <dbReference type="ARBA" id="ARBA00023136"/>
    </source>
</evidence>
<dbReference type="Pfam" id="PF02321">
    <property type="entry name" value="OEP"/>
    <property type="match status" value="2"/>
</dbReference>
<dbReference type="EMBL" id="OCMF01000001">
    <property type="protein sequence ID" value="SOC79344.1"/>
    <property type="molecule type" value="Genomic_DNA"/>
</dbReference>
<dbReference type="Proteomes" id="UP000219193">
    <property type="component" value="Unassembled WGS sequence"/>
</dbReference>
<name>A0A285X3M0_9FLAO</name>
<protein>
    <submittedName>
        <fullName evidence="10">Type I secretion outer membrane protein, TolC family</fullName>
    </submittedName>
</protein>
<dbReference type="GO" id="GO:0015288">
    <property type="term" value="F:porin activity"/>
    <property type="evidence" value="ECO:0007669"/>
    <property type="project" value="TreeGrafter"/>
</dbReference>
<evidence type="ECO:0000256" key="8">
    <source>
        <dbReference type="SAM" id="Coils"/>
    </source>
</evidence>
<evidence type="ECO:0000313" key="11">
    <source>
        <dbReference type="Proteomes" id="UP000219193"/>
    </source>
</evidence>
<keyword evidence="3" id="KW-0813">Transport</keyword>
<evidence type="ECO:0000313" key="10">
    <source>
        <dbReference type="EMBL" id="SOC79344.1"/>
    </source>
</evidence>
<keyword evidence="6 9" id="KW-0472">Membrane</keyword>
<gene>
    <name evidence="10" type="ORF">SAMN06296241_0865</name>
</gene>
<keyword evidence="8" id="KW-0175">Coiled coil</keyword>
<feature type="coiled-coil region" evidence="8">
    <location>
        <begin position="66"/>
        <end position="93"/>
    </location>
</feature>
<evidence type="ECO:0000256" key="7">
    <source>
        <dbReference type="ARBA" id="ARBA00023237"/>
    </source>
</evidence>
<sequence length="480" mass="53407">MDPLEIFFEKLGNFICLLVFFGLIFASALKKISEMKKLLIGLLFTTSFAFAQDPVELDLNEAVAYALEHKAEAEKARLDIRKADAQIAEIRARALPNLSGSANTTYNPLLQENVLPGEIFGLPGQDISVAFGQEWTSSANAQLTQAVFNQQVFTGLKAAKSTREFYQLNAQLTNEEIIERVATAYYQVYQAQEMLENIQSNLELTEQTVNIVKGLFDNGLAKKIDYDRSTVVLNNLRANRQQVVNTVELSENALKFMIGMPIVQEIRLPEQTFAPTILPETNIGSDERTELQLLNKQIELLNWQKKATQAEYYPSLSLFANYGWLGQGDTFPVGNGEDKGVYWSDLAAVGVNINIPIFNGGATQARVQQNQIDIEKAQQDLQETQLALDLAYANAVAQLENNLLTIQAQQENVALAREVLEDTQNNYGLGLASLNDLLDAERDLSAAMNNLTNAQLDYKLAEVQLLRSQGKLETLTNNTL</sequence>
<dbReference type="GO" id="GO:1990281">
    <property type="term" value="C:efflux pump complex"/>
    <property type="evidence" value="ECO:0007669"/>
    <property type="project" value="TreeGrafter"/>
</dbReference>
<evidence type="ECO:0000256" key="5">
    <source>
        <dbReference type="ARBA" id="ARBA00022692"/>
    </source>
</evidence>
<evidence type="ECO:0000256" key="3">
    <source>
        <dbReference type="ARBA" id="ARBA00022448"/>
    </source>
</evidence>
<comment type="subcellular location">
    <subcellularLocation>
        <location evidence="1">Cell outer membrane</location>
    </subcellularLocation>
</comment>
<dbReference type="InterPro" id="IPR003423">
    <property type="entry name" value="OMP_efflux"/>
</dbReference>
<keyword evidence="4" id="KW-1134">Transmembrane beta strand</keyword>
<dbReference type="InterPro" id="IPR051906">
    <property type="entry name" value="TolC-like"/>
</dbReference>
<dbReference type="GO" id="GO:0009279">
    <property type="term" value="C:cell outer membrane"/>
    <property type="evidence" value="ECO:0007669"/>
    <property type="project" value="UniProtKB-SubCell"/>
</dbReference>
<keyword evidence="11" id="KW-1185">Reference proteome</keyword>
<evidence type="ECO:0000256" key="4">
    <source>
        <dbReference type="ARBA" id="ARBA00022452"/>
    </source>
</evidence>
<reference evidence="11" key="1">
    <citation type="submission" date="2017-09" db="EMBL/GenBank/DDBJ databases">
        <authorList>
            <person name="Varghese N."/>
            <person name="Submissions S."/>
        </authorList>
    </citation>
    <scope>NUCLEOTIDE SEQUENCE [LARGE SCALE GENOMIC DNA]</scope>
    <source>
        <strain evidence="11">CGMCC 1.12641</strain>
    </source>
</reference>
<dbReference type="AlphaFoldDB" id="A0A285X3M0"/>
<dbReference type="Gene3D" id="1.20.1600.10">
    <property type="entry name" value="Outer membrane efflux proteins (OEP)"/>
    <property type="match status" value="1"/>
</dbReference>
<evidence type="ECO:0000256" key="2">
    <source>
        <dbReference type="ARBA" id="ARBA00007613"/>
    </source>
</evidence>
<evidence type="ECO:0000256" key="1">
    <source>
        <dbReference type="ARBA" id="ARBA00004442"/>
    </source>
</evidence>
<keyword evidence="9" id="KW-1133">Transmembrane helix</keyword>